<dbReference type="PANTHER" id="PTHR21569:SF1">
    <property type="entry name" value="SMALL RIBOSOMAL SUBUNIT PROTEIN US9M"/>
    <property type="match status" value="1"/>
</dbReference>
<dbReference type="HAMAP" id="MF_00532_B">
    <property type="entry name" value="Ribosomal_uS9_B"/>
    <property type="match status" value="1"/>
</dbReference>
<reference evidence="7 8" key="1">
    <citation type="journal article" date="2024" name="Microbiol. Immunol.">
        <title>Discovery of a novel spotted fever group Rickettsia, 'Candidatus Rickettsia kedanie,' in unfed larval chigger mites, Leptotrombidium scutellare.</title>
        <authorList>
            <person name="Ogawa M."/>
            <person name="Matsutani M."/>
            <person name="Katayama T."/>
            <person name="Takada N."/>
            <person name="Noda S."/>
            <person name="Takahashi M."/>
            <person name="Kageyama D."/>
            <person name="Hanaoka N."/>
            <person name="Ebihara H."/>
        </authorList>
    </citation>
    <scope>NUCLEOTIDE SEQUENCE [LARGE SCALE GENOMIC DNA]</scope>
    <source>
        <strain evidence="7 8">KNCP2-13</strain>
    </source>
</reference>
<dbReference type="Gene3D" id="3.30.230.10">
    <property type="match status" value="1"/>
</dbReference>
<evidence type="ECO:0000313" key="7">
    <source>
        <dbReference type="EMBL" id="GAA5252902.1"/>
    </source>
</evidence>
<evidence type="ECO:0000256" key="6">
    <source>
        <dbReference type="RuleBase" id="RU003815"/>
    </source>
</evidence>
<dbReference type="EMBL" id="BAABMM010000040">
    <property type="protein sequence ID" value="GAA5252902.1"/>
    <property type="molecule type" value="Genomic_DNA"/>
</dbReference>
<gene>
    <name evidence="5 7" type="primary">rpsI</name>
    <name evidence="7" type="ORF">KNCP2_11900</name>
</gene>
<accession>A0ABP9TY36</accession>
<dbReference type="InterPro" id="IPR014721">
    <property type="entry name" value="Ribsml_uS5_D2-typ_fold_subgr"/>
</dbReference>
<dbReference type="NCBIfam" id="NF001099">
    <property type="entry name" value="PRK00132.1"/>
    <property type="match status" value="1"/>
</dbReference>
<proteinExistence type="inferred from homology"/>
<evidence type="ECO:0000256" key="4">
    <source>
        <dbReference type="ARBA" id="ARBA00035259"/>
    </source>
</evidence>
<dbReference type="PROSITE" id="PS00360">
    <property type="entry name" value="RIBOSOMAL_S9"/>
    <property type="match status" value="1"/>
</dbReference>
<evidence type="ECO:0000313" key="8">
    <source>
        <dbReference type="Proteomes" id="UP001628124"/>
    </source>
</evidence>
<dbReference type="SUPFAM" id="SSF54211">
    <property type="entry name" value="Ribosomal protein S5 domain 2-like"/>
    <property type="match status" value="1"/>
</dbReference>
<evidence type="ECO:0000256" key="2">
    <source>
        <dbReference type="ARBA" id="ARBA00022980"/>
    </source>
</evidence>
<evidence type="ECO:0000256" key="3">
    <source>
        <dbReference type="ARBA" id="ARBA00023274"/>
    </source>
</evidence>
<evidence type="ECO:0000256" key="1">
    <source>
        <dbReference type="ARBA" id="ARBA00005251"/>
    </source>
</evidence>
<comment type="similarity">
    <text evidence="1 5 6">Belongs to the universal ribosomal protein uS9 family.</text>
</comment>
<dbReference type="Pfam" id="PF00380">
    <property type="entry name" value="Ribosomal_S9"/>
    <property type="match status" value="1"/>
</dbReference>
<dbReference type="GO" id="GO:0005840">
    <property type="term" value="C:ribosome"/>
    <property type="evidence" value="ECO:0007669"/>
    <property type="project" value="UniProtKB-KW"/>
</dbReference>
<organism evidence="7 8">
    <name type="scientific">Candidatus Rickettsia kedanie</name>
    <dbReference type="NCBI Taxonomy" id="3115352"/>
    <lineage>
        <taxon>Bacteria</taxon>
        <taxon>Pseudomonadati</taxon>
        <taxon>Pseudomonadota</taxon>
        <taxon>Alphaproteobacteria</taxon>
        <taxon>Rickettsiales</taxon>
        <taxon>Rickettsiaceae</taxon>
        <taxon>Rickettsieae</taxon>
        <taxon>Rickettsia</taxon>
        <taxon>spotted fever group</taxon>
    </lineage>
</organism>
<dbReference type="InterPro" id="IPR023035">
    <property type="entry name" value="Ribosomal_uS9_bac/plastid"/>
</dbReference>
<comment type="caution">
    <text evidence="7">The sequence shown here is derived from an EMBL/GenBank/DDBJ whole genome shotgun (WGS) entry which is preliminary data.</text>
</comment>
<protein>
    <recommendedName>
        <fullName evidence="4 5">Small ribosomal subunit protein uS9</fullName>
    </recommendedName>
</protein>
<dbReference type="PANTHER" id="PTHR21569">
    <property type="entry name" value="RIBOSOMAL PROTEIN S9"/>
    <property type="match status" value="1"/>
</dbReference>
<sequence length="162" mass="18242">MTELKIKTAKVEKQLTKEPLKPVLKAPKEKKIDSAGKFYATGKRKNAVARVWLKVGKGKIVVNKKTIDQYFSSETYVKTILQPLVLTNTIDQYDVICTVRGGGISGQKGAILHGISKALDQSVPDFHAILRKCGLLTRDSRVVERKKYGRRKARKKTQFSKR</sequence>
<dbReference type="Proteomes" id="UP001628124">
    <property type="component" value="Unassembled WGS sequence"/>
</dbReference>
<dbReference type="RefSeq" id="WP_412708514.1">
    <property type="nucleotide sequence ID" value="NZ_BAABMM010000040.1"/>
</dbReference>
<evidence type="ECO:0000256" key="5">
    <source>
        <dbReference type="HAMAP-Rule" id="MF_00532"/>
    </source>
</evidence>
<dbReference type="InterPro" id="IPR020574">
    <property type="entry name" value="Ribosomal_uS9_CS"/>
</dbReference>
<keyword evidence="2 5" id="KW-0689">Ribosomal protein</keyword>
<keyword evidence="8" id="KW-1185">Reference proteome</keyword>
<dbReference type="InterPro" id="IPR020568">
    <property type="entry name" value="Ribosomal_Su5_D2-typ_SF"/>
</dbReference>
<keyword evidence="3 5" id="KW-0687">Ribonucleoprotein</keyword>
<name>A0ABP9TY36_9RICK</name>
<dbReference type="InterPro" id="IPR000754">
    <property type="entry name" value="Ribosomal_uS9"/>
</dbReference>